<dbReference type="AlphaFoldDB" id="A0A7Y0ED17"/>
<name>A0A7Y0ED17_9CLOT</name>
<sequence>MESIRKIEKLTIRDVKEIGLDYKIVERVIEEKYIHSISIEELVHKISLIANSDNTMMIVEVLGVLRIPPLLYESESGVEVYIEKDDSSEKTFILASHDDDIGNFEFDALEVKAIIWDRWNGCFLIRFIENDIEIMISYLDYNFWR</sequence>
<evidence type="ECO:0000313" key="1">
    <source>
        <dbReference type="EMBL" id="NMM61168.1"/>
    </source>
</evidence>
<evidence type="ECO:0000313" key="2">
    <source>
        <dbReference type="Proteomes" id="UP000537131"/>
    </source>
</evidence>
<dbReference type="EMBL" id="JABBNI010000001">
    <property type="protein sequence ID" value="NMM61168.1"/>
    <property type="molecule type" value="Genomic_DNA"/>
</dbReference>
<protein>
    <submittedName>
        <fullName evidence="1">Uncharacterized protein</fullName>
    </submittedName>
</protein>
<dbReference type="Proteomes" id="UP000537131">
    <property type="component" value="Unassembled WGS sequence"/>
</dbReference>
<accession>A0A7Y0ED17</accession>
<dbReference type="RefSeq" id="WP_169295781.1">
    <property type="nucleotide sequence ID" value="NZ_JABBNI010000001.1"/>
</dbReference>
<proteinExistence type="predicted"/>
<organism evidence="1 2">
    <name type="scientific">Clostridium muellerianum</name>
    <dbReference type="NCBI Taxonomy" id="2716538"/>
    <lineage>
        <taxon>Bacteria</taxon>
        <taxon>Bacillati</taxon>
        <taxon>Bacillota</taxon>
        <taxon>Clostridia</taxon>
        <taxon>Eubacteriales</taxon>
        <taxon>Clostridiaceae</taxon>
        <taxon>Clostridium</taxon>
    </lineage>
</organism>
<reference evidence="1 2" key="1">
    <citation type="submission" date="2020-04" db="EMBL/GenBank/DDBJ databases">
        <authorList>
            <person name="Doyle D.A."/>
        </authorList>
    </citation>
    <scope>NUCLEOTIDE SEQUENCE [LARGE SCALE GENOMIC DNA]</scope>
    <source>
        <strain evidence="1 2">P21</strain>
    </source>
</reference>
<gene>
    <name evidence="1" type="ORF">HBE96_00305</name>
</gene>
<reference evidence="1 2" key="2">
    <citation type="submission" date="2020-06" db="EMBL/GenBank/DDBJ databases">
        <title>Complete Genome Sequence of Clostridium muelleri sp. nov. P21T, an Acid-Alcohol Producing Acetogen Isolated from Old Hay.</title>
        <authorList>
            <person name="Duncan K.E."/>
            <person name="Tanner R.S."/>
        </authorList>
    </citation>
    <scope>NUCLEOTIDE SEQUENCE [LARGE SCALE GENOMIC DNA]</scope>
    <source>
        <strain evidence="1 2">P21</strain>
    </source>
</reference>
<keyword evidence="2" id="KW-1185">Reference proteome</keyword>
<comment type="caution">
    <text evidence="1">The sequence shown here is derived from an EMBL/GenBank/DDBJ whole genome shotgun (WGS) entry which is preliminary data.</text>
</comment>